<accession>A0A931EBG9</accession>
<keyword evidence="2" id="KW-0547">Nucleotide-binding</keyword>
<organism evidence="9 10">
    <name type="scientific">Panacibacter microcysteis</name>
    <dbReference type="NCBI Taxonomy" id="2793269"/>
    <lineage>
        <taxon>Bacteria</taxon>
        <taxon>Pseudomonadati</taxon>
        <taxon>Bacteroidota</taxon>
        <taxon>Chitinophagia</taxon>
        <taxon>Chitinophagales</taxon>
        <taxon>Chitinophagaceae</taxon>
        <taxon>Panacibacter</taxon>
    </lineage>
</organism>
<dbReference type="NCBIfam" id="NF041857">
    <property type="entry name" value="RIF_Ptrans_rph"/>
    <property type="match status" value="1"/>
</dbReference>
<dbReference type="AlphaFoldDB" id="A0A931EBG9"/>
<dbReference type="NCBIfam" id="NF004877">
    <property type="entry name" value="PRK06241.1-2"/>
    <property type="match status" value="1"/>
</dbReference>
<evidence type="ECO:0000256" key="2">
    <source>
        <dbReference type="ARBA" id="ARBA00022741"/>
    </source>
</evidence>
<evidence type="ECO:0000256" key="4">
    <source>
        <dbReference type="ARBA" id="ARBA00060561"/>
    </source>
</evidence>
<dbReference type="RefSeq" id="WP_196991587.1">
    <property type="nucleotide sequence ID" value="NZ_JADWYR010000002.1"/>
</dbReference>
<comment type="pathway">
    <text evidence="4">Antibiotic biosynthesis; prodigiosin biosynthesis.</text>
</comment>
<dbReference type="GO" id="GO:0005524">
    <property type="term" value="F:ATP binding"/>
    <property type="evidence" value="ECO:0007669"/>
    <property type="project" value="UniProtKB-KW"/>
</dbReference>
<proteinExistence type="inferred from homology"/>
<dbReference type="Pfam" id="PF00391">
    <property type="entry name" value="PEP-utilizers"/>
    <property type="match status" value="1"/>
</dbReference>
<gene>
    <name evidence="9" type="primary">ppsA</name>
    <name evidence="9" type="ORF">I5907_14775</name>
</gene>
<dbReference type="EMBL" id="JADWYR010000002">
    <property type="protein sequence ID" value="MBG9377506.1"/>
    <property type="molecule type" value="Genomic_DNA"/>
</dbReference>
<reference evidence="9" key="1">
    <citation type="submission" date="2020-11" db="EMBL/GenBank/DDBJ databases">
        <title>Bacterial whole genome sequence for Panacibacter sp. DH6.</title>
        <authorList>
            <person name="Le V."/>
            <person name="Ko S."/>
            <person name="Ahn C.-Y."/>
            <person name="Oh H.-M."/>
        </authorList>
    </citation>
    <scope>NUCLEOTIDE SEQUENCE</scope>
    <source>
        <strain evidence="9">DH6</strain>
    </source>
</reference>
<dbReference type="SUPFAM" id="SSF52009">
    <property type="entry name" value="Phosphohistidine domain"/>
    <property type="match status" value="1"/>
</dbReference>
<dbReference type="SUPFAM" id="SSF56059">
    <property type="entry name" value="Glutathione synthetase ATP-binding domain-like"/>
    <property type="match status" value="1"/>
</dbReference>
<protein>
    <recommendedName>
        <fullName evidence="5">Prodigiosin synthesizing transferase PigC</fullName>
    </recommendedName>
    <alternativeName>
        <fullName evidence="6">Prodigiosin synthetase PigC</fullName>
    </alternativeName>
</protein>
<dbReference type="NCBIfam" id="NF004879">
    <property type="entry name" value="PRK06241.1-4"/>
    <property type="match status" value="1"/>
</dbReference>
<dbReference type="Pfam" id="PF01326">
    <property type="entry name" value="PPDK_N"/>
    <property type="match status" value="1"/>
</dbReference>
<keyword evidence="10" id="KW-1185">Reference proteome</keyword>
<evidence type="ECO:0000256" key="5">
    <source>
        <dbReference type="ARBA" id="ARBA00068614"/>
    </source>
</evidence>
<feature type="domain" description="PEP-utilising enzyme mobile" evidence="7">
    <location>
        <begin position="790"/>
        <end position="860"/>
    </location>
</feature>
<dbReference type="PANTHER" id="PTHR43615:SF1">
    <property type="entry name" value="PPDK_N DOMAIN-CONTAINING PROTEIN"/>
    <property type="match status" value="1"/>
</dbReference>
<keyword evidence="3" id="KW-0067">ATP-binding</keyword>
<dbReference type="InterPro" id="IPR013815">
    <property type="entry name" value="ATP_grasp_subdomain_1"/>
</dbReference>
<evidence type="ECO:0000256" key="3">
    <source>
        <dbReference type="ARBA" id="ARBA00022840"/>
    </source>
</evidence>
<dbReference type="Gene3D" id="3.30.1490.20">
    <property type="entry name" value="ATP-grasp fold, A domain"/>
    <property type="match status" value="1"/>
</dbReference>
<comment type="similarity">
    <text evidence="1">Belongs to the PIGC family.</text>
</comment>
<evidence type="ECO:0000313" key="10">
    <source>
        <dbReference type="Proteomes" id="UP000628448"/>
    </source>
</evidence>
<sequence length="865" mass="94998">MHTYVSALSDLGKTSSDTFGGKAANLGELCTIQGIHVPRGCCISTAAFKEIISSNARVAALIQELSQLQATEKKSIAGISAVLRQTIASVEIPGQLVNEIMLHLEIPGSHPTFAIRSSATAEDLADASFAGQQDSYLNITGKASILTHISRCWASLFTERAVLYRIQNGFSQAGVYLSVIIQEMVPAEASGIMFTADPVTGNRKVVSIDAGFGLGEAIVSGIVNTDVYKVMGNAIISRKISSKKQGMYASQQGGTKLAEIDYSKRDQQVLTDAQIIRLAETGSKIARHFTTAQDVEWCLAGGIFYIVQSRPVTTLFPIPEGGANNKHIYVSVGHQQMMTDAIKPLGLSIWQLTAPRPMFTAGGRLFVDIMQDLSTATGRNMVMNVLGKSDPLIKTALLKILQRQDLFDTSNDAPVQQSDNSHPPHTNLQEYTAEDVAALISKSEQSIMQLKQAIRNKSGVALIEFIEQDIQQYRQSVACNNSIGIIMSGISAAQWLNEKMQEWLGEKNVANKLSQSLANNITAQMGLALLDVADVIRPYKNIIAYLRHTSDNHFLNVLPSLENGEKVKKAIGNFLEKYGMRCEGEIDITRPRWSEEPVTLIPLLLANIDGLKAGESKRRFEKGLQEARQQETALLERLQQLPGAALKMQETKQQVHKLRTLAGYREYPKYHMVSRYFAYKQALLQEAGELVQQNKIHHTTDIFYLGLEEIKYLLQYQHSCNQLIDERKQAYRHYNKLMPPRIFTGDGEIITGSYEHAQLPAGAIGGLAVSSGVAEGRARIIYNLANADLQPGDILVTRFTDPGWTPLFVSIKALVTEVGGLMTHGSVIAREYGLPAVVGVENATQLIMDGRQIRVNGTDGNIELL</sequence>
<dbReference type="Proteomes" id="UP000628448">
    <property type="component" value="Unassembled WGS sequence"/>
</dbReference>
<dbReference type="PANTHER" id="PTHR43615">
    <property type="entry name" value="PHOSPHOENOLPYRUVATE SYNTHASE-RELATED"/>
    <property type="match status" value="1"/>
</dbReference>
<feature type="domain" description="Pyruvate phosphate dikinase AMP/ATP-binding" evidence="8">
    <location>
        <begin position="18"/>
        <end position="315"/>
    </location>
</feature>
<evidence type="ECO:0000259" key="7">
    <source>
        <dbReference type="Pfam" id="PF00391"/>
    </source>
</evidence>
<dbReference type="FunFam" id="3.30.1490.20:FF:000010">
    <property type="entry name" value="Phosphoenolpyruvate synthase"/>
    <property type="match status" value="1"/>
</dbReference>
<evidence type="ECO:0000313" key="9">
    <source>
        <dbReference type="EMBL" id="MBG9377506.1"/>
    </source>
</evidence>
<evidence type="ECO:0000259" key="8">
    <source>
        <dbReference type="Pfam" id="PF01326"/>
    </source>
</evidence>
<comment type="caution">
    <text evidence="9">The sequence shown here is derived from an EMBL/GenBank/DDBJ whole genome shotgun (WGS) entry which is preliminary data.</text>
</comment>
<dbReference type="Gene3D" id="3.30.470.20">
    <property type="entry name" value="ATP-grasp fold, B domain"/>
    <property type="match status" value="1"/>
</dbReference>
<dbReference type="GO" id="GO:0016301">
    <property type="term" value="F:kinase activity"/>
    <property type="evidence" value="ECO:0007669"/>
    <property type="project" value="InterPro"/>
</dbReference>
<dbReference type="InterPro" id="IPR036637">
    <property type="entry name" value="Phosphohistidine_dom_sf"/>
</dbReference>
<evidence type="ECO:0000256" key="6">
    <source>
        <dbReference type="ARBA" id="ARBA00080054"/>
    </source>
</evidence>
<evidence type="ECO:0000256" key="1">
    <source>
        <dbReference type="ARBA" id="ARBA00008321"/>
    </source>
</evidence>
<dbReference type="InterPro" id="IPR051549">
    <property type="entry name" value="PEP_Utilizing_Enz"/>
</dbReference>
<dbReference type="InterPro" id="IPR002192">
    <property type="entry name" value="PPDK_AMP/ATP-bd"/>
</dbReference>
<dbReference type="Gene3D" id="3.50.30.10">
    <property type="entry name" value="Phosphohistidine domain"/>
    <property type="match status" value="1"/>
</dbReference>
<name>A0A931EBG9_9BACT</name>
<dbReference type="FunFam" id="3.50.30.10:FF:000007">
    <property type="entry name" value="Phosphoenolpyruvate synthase"/>
    <property type="match status" value="1"/>
</dbReference>
<dbReference type="InterPro" id="IPR008279">
    <property type="entry name" value="PEP-util_enz_mobile_dom"/>
</dbReference>
<keyword evidence="9" id="KW-0808">Transferase</keyword>